<feature type="compositionally biased region" description="Polar residues" evidence="1">
    <location>
        <begin position="46"/>
        <end position="55"/>
    </location>
</feature>
<evidence type="ECO:0000256" key="1">
    <source>
        <dbReference type="SAM" id="MobiDB-lite"/>
    </source>
</evidence>
<evidence type="ECO:0000313" key="3">
    <source>
        <dbReference type="Proteomes" id="UP000051952"/>
    </source>
</evidence>
<keyword evidence="3" id="KW-1185">Reference proteome</keyword>
<feature type="compositionally biased region" description="Low complexity" evidence="1">
    <location>
        <begin position="169"/>
        <end position="186"/>
    </location>
</feature>
<feature type="region of interest" description="Disordered" evidence="1">
    <location>
        <begin position="214"/>
        <end position="236"/>
    </location>
</feature>
<organism evidence="2 3">
    <name type="scientific">Bodo saltans</name>
    <name type="common">Flagellated protozoan</name>
    <dbReference type="NCBI Taxonomy" id="75058"/>
    <lineage>
        <taxon>Eukaryota</taxon>
        <taxon>Discoba</taxon>
        <taxon>Euglenozoa</taxon>
        <taxon>Kinetoplastea</taxon>
        <taxon>Metakinetoplastina</taxon>
        <taxon>Eubodonida</taxon>
        <taxon>Bodonidae</taxon>
        <taxon>Bodo</taxon>
    </lineage>
</organism>
<sequence>TLSIYMPPPLRTGARKANPFDDQLAALRQRIALPSTLPTPDEATRSAGNGTSNTTASGVSSLLYAGSFTAPAPPPKVPLSSSHQTVDGTTASMLETLRYLKRAAKDRMEEFTDMNEQFCYNAEEEEASFIKKQIATSNGQPIVVHYHDPLQDPFVFDEVDDPYAVVAPPSRLASSSPASAMTTATPLERRDSSMARGAPSRSFEASYDVSSALVTPSSRRSAPTTPAFGRMDTAAGSTKQCTSASSSVVGNSMFSSQITTIKGAATHHHNSTQLGTSGTVVAHSSVSVASHIRQGAARLVATEHVLAQTPLGARRKLIQRHRPSCTVEVMEPTGIHFCEHCGHCMLSNGNPTEGSACGGCGQVMHTNTRRNLNASSEENEAALRHIEEMERIEALAFQAAIAEWRGEQENVSSHLAPEEKSARTIVLPGKVGSLHVPSGKTYFSHLWEQLQHAAD</sequence>
<protein>
    <submittedName>
        <fullName evidence="2">Uncharacterized protein</fullName>
    </submittedName>
</protein>
<evidence type="ECO:0000313" key="2">
    <source>
        <dbReference type="EMBL" id="CUG76363.1"/>
    </source>
</evidence>
<feature type="compositionally biased region" description="Polar residues" evidence="1">
    <location>
        <begin position="214"/>
        <end position="224"/>
    </location>
</feature>
<feature type="non-terminal residue" evidence="2">
    <location>
        <position position="1"/>
    </location>
</feature>
<dbReference type="EMBL" id="CYKH01000995">
    <property type="protein sequence ID" value="CUG76363.1"/>
    <property type="molecule type" value="Genomic_DNA"/>
</dbReference>
<dbReference type="Proteomes" id="UP000051952">
    <property type="component" value="Unassembled WGS sequence"/>
</dbReference>
<name>A0A0S4J3B0_BODSA</name>
<feature type="region of interest" description="Disordered" evidence="1">
    <location>
        <begin position="33"/>
        <end position="55"/>
    </location>
</feature>
<reference evidence="3" key="1">
    <citation type="submission" date="2015-09" db="EMBL/GenBank/DDBJ databases">
        <authorList>
            <consortium name="Pathogen Informatics"/>
        </authorList>
    </citation>
    <scope>NUCLEOTIDE SEQUENCE [LARGE SCALE GENOMIC DNA]</scope>
    <source>
        <strain evidence="3">Lake Konstanz</strain>
    </source>
</reference>
<proteinExistence type="predicted"/>
<gene>
    <name evidence="2" type="ORF">BSAL_85110</name>
</gene>
<dbReference type="AlphaFoldDB" id="A0A0S4J3B0"/>
<feature type="region of interest" description="Disordered" evidence="1">
    <location>
        <begin position="169"/>
        <end position="201"/>
    </location>
</feature>
<dbReference type="VEuPathDB" id="TriTrypDB:BSAL_85110"/>
<accession>A0A0S4J3B0</accession>